<dbReference type="Proteomes" id="UP000053593">
    <property type="component" value="Unassembled WGS sequence"/>
</dbReference>
<name>A0A0D0CCC8_9AGAR</name>
<evidence type="ECO:0000313" key="2">
    <source>
        <dbReference type="EMBL" id="KIK60169.1"/>
    </source>
</evidence>
<proteinExistence type="predicted"/>
<dbReference type="Pfam" id="PF24764">
    <property type="entry name" value="rva_4"/>
    <property type="match status" value="1"/>
</dbReference>
<dbReference type="AlphaFoldDB" id="A0A0D0CCC8"/>
<keyword evidence="3" id="KW-1185">Reference proteome</keyword>
<protein>
    <recommendedName>
        <fullName evidence="1">Integrase core domain-containing protein</fullName>
    </recommendedName>
</protein>
<dbReference type="HOGENOM" id="CLU_940271_0_0_1"/>
<dbReference type="OrthoDB" id="3252187at2759"/>
<accession>A0A0D0CCC8</accession>
<reference evidence="2 3" key="1">
    <citation type="submission" date="2014-04" db="EMBL/GenBank/DDBJ databases">
        <title>Evolutionary Origins and Diversification of the Mycorrhizal Mutualists.</title>
        <authorList>
            <consortium name="DOE Joint Genome Institute"/>
            <consortium name="Mycorrhizal Genomics Consortium"/>
            <person name="Kohler A."/>
            <person name="Kuo A."/>
            <person name="Nagy L.G."/>
            <person name="Floudas D."/>
            <person name="Copeland A."/>
            <person name="Barry K.W."/>
            <person name="Cichocki N."/>
            <person name="Veneault-Fourrey C."/>
            <person name="LaButti K."/>
            <person name="Lindquist E.A."/>
            <person name="Lipzen A."/>
            <person name="Lundell T."/>
            <person name="Morin E."/>
            <person name="Murat C."/>
            <person name="Riley R."/>
            <person name="Ohm R."/>
            <person name="Sun H."/>
            <person name="Tunlid A."/>
            <person name="Henrissat B."/>
            <person name="Grigoriev I.V."/>
            <person name="Hibbett D.S."/>
            <person name="Martin F."/>
        </authorList>
    </citation>
    <scope>NUCLEOTIDE SEQUENCE [LARGE SCALE GENOMIC DNA]</scope>
    <source>
        <strain evidence="2 3">FD-317 M1</strain>
    </source>
</reference>
<evidence type="ECO:0000313" key="3">
    <source>
        <dbReference type="Proteomes" id="UP000053593"/>
    </source>
</evidence>
<dbReference type="InterPro" id="IPR058913">
    <property type="entry name" value="Integrase_dom_put"/>
</dbReference>
<sequence>MVDRRLSMLNTLGNWARTHHTTSALSHFLDVPRRTIRQRLLELGLATPGENPFPSSTRPVSDEDDHILDGLQQEPSQLPEAVQVEAASIPSSSSGQSGMTDTQLDSLLTQLRAHYDQFIILELHHGLQISNINHIWLLQHLFLPVINEELAFWAESWNHHCISQCNGPARSPEDRFGFDMLVNGHRGDPVDQYTMTDEELEVFGVDWEGLQDEDLLWSLQKNYCNEGAGSWLGRNGPPLDLNDVSVDTPAGPLTQPQVDYLDTLLHGHSRQPRHEDVLRLWIDALAIVRTMYPHDF</sequence>
<evidence type="ECO:0000259" key="1">
    <source>
        <dbReference type="Pfam" id="PF24764"/>
    </source>
</evidence>
<gene>
    <name evidence="2" type="ORF">GYMLUDRAFT_244605</name>
</gene>
<feature type="domain" description="Integrase core" evidence="1">
    <location>
        <begin position="111"/>
        <end position="175"/>
    </location>
</feature>
<dbReference type="EMBL" id="KN834776">
    <property type="protein sequence ID" value="KIK60169.1"/>
    <property type="molecule type" value="Genomic_DNA"/>
</dbReference>
<organism evidence="2 3">
    <name type="scientific">Collybiopsis luxurians FD-317 M1</name>
    <dbReference type="NCBI Taxonomy" id="944289"/>
    <lineage>
        <taxon>Eukaryota</taxon>
        <taxon>Fungi</taxon>
        <taxon>Dikarya</taxon>
        <taxon>Basidiomycota</taxon>
        <taxon>Agaricomycotina</taxon>
        <taxon>Agaricomycetes</taxon>
        <taxon>Agaricomycetidae</taxon>
        <taxon>Agaricales</taxon>
        <taxon>Marasmiineae</taxon>
        <taxon>Omphalotaceae</taxon>
        <taxon>Collybiopsis</taxon>
        <taxon>Collybiopsis luxurians</taxon>
    </lineage>
</organism>